<evidence type="ECO:0000256" key="1">
    <source>
        <dbReference type="ARBA" id="ARBA00004141"/>
    </source>
</evidence>
<feature type="transmembrane region" description="Helical" evidence="6">
    <location>
        <begin position="242"/>
        <end position="261"/>
    </location>
</feature>
<evidence type="ECO:0000256" key="6">
    <source>
        <dbReference type="SAM" id="Phobius"/>
    </source>
</evidence>
<dbReference type="EMBL" id="RXNS01000013">
    <property type="protein sequence ID" value="RTR01505.1"/>
    <property type="molecule type" value="Genomic_DNA"/>
</dbReference>
<comment type="caution">
    <text evidence="7">The sequence shown here is derived from an EMBL/GenBank/DDBJ whole genome shotgun (WGS) entry which is preliminary data.</text>
</comment>
<feature type="transmembrane region" description="Helical" evidence="6">
    <location>
        <begin position="44"/>
        <end position="65"/>
    </location>
</feature>
<dbReference type="GO" id="GO:0005886">
    <property type="term" value="C:plasma membrane"/>
    <property type="evidence" value="ECO:0007669"/>
    <property type="project" value="TreeGrafter"/>
</dbReference>
<comment type="similarity">
    <text evidence="2">Belongs to the purine-cytosine permease (2.A.39) family.</text>
</comment>
<feature type="transmembrane region" description="Helical" evidence="6">
    <location>
        <begin position="124"/>
        <end position="146"/>
    </location>
</feature>
<dbReference type="Pfam" id="PF02133">
    <property type="entry name" value="Transp_cyt_pur"/>
    <property type="match status" value="1"/>
</dbReference>
<proteinExistence type="inferred from homology"/>
<dbReference type="AlphaFoldDB" id="A0A3S0I6Q3"/>
<protein>
    <submittedName>
        <fullName evidence="7">Nitrate reductase</fullName>
    </submittedName>
</protein>
<feature type="transmembrane region" description="Helical" evidence="6">
    <location>
        <begin position="439"/>
        <end position="461"/>
    </location>
</feature>
<feature type="transmembrane region" description="Helical" evidence="6">
    <location>
        <begin position="362"/>
        <end position="380"/>
    </location>
</feature>
<dbReference type="InterPro" id="IPR001248">
    <property type="entry name" value="Pur-cyt_permease"/>
</dbReference>
<evidence type="ECO:0000313" key="7">
    <source>
        <dbReference type="EMBL" id="RTR01505.1"/>
    </source>
</evidence>
<feature type="transmembrane region" description="Helical" evidence="6">
    <location>
        <begin position="317"/>
        <end position="341"/>
    </location>
</feature>
<dbReference type="InterPro" id="IPR045225">
    <property type="entry name" value="Uracil/uridine/allantoin_perm"/>
</dbReference>
<name>A0A3S0I6Q3_9GAMM</name>
<evidence type="ECO:0000256" key="4">
    <source>
        <dbReference type="ARBA" id="ARBA00022989"/>
    </source>
</evidence>
<feature type="transmembrane region" description="Helical" evidence="6">
    <location>
        <begin position="196"/>
        <end position="214"/>
    </location>
</feature>
<evidence type="ECO:0000313" key="8">
    <source>
        <dbReference type="Proteomes" id="UP000267400"/>
    </source>
</evidence>
<evidence type="ECO:0000256" key="2">
    <source>
        <dbReference type="ARBA" id="ARBA00008974"/>
    </source>
</evidence>
<dbReference type="Gene3D" id="1.10.4160.10">
    <property type="entry name" value="Hydantoin permease"/>
    <property type="match status" value="1"/>
</dbReference>
<keyword evidence="4 6" id="KW-1133">Transmembrane helix</keyword>
<keyword evidence="3 6" id="KW-0812">Transmembrane</keyword>
<dbReference type="CDD" id="cd11485">
    <property type="entry name" value="SLC-NCS1sbd_YbbW-like"/>
    <property type="match status" value="1"/>
</dbReference>
<organism evidence="7 8">
    <name type="scientific">Halomonas nitroreducens</name>
    <dbReference type="NCBI Taxonomy" id="447425"/>
    <lineage>
        <taxon>Bacteria</taxon>
        <taxon>Pseudomonadati</taxon>
        <taxon>Pseudomonadota</taxon>
        <taxon>Gammaproteobacteria</taxon>
        <taxon>Oceanospirillales</taxon>
        <taxon>Halomonadaceae</taxon>
        <taxon>Halomonas</taxon>
    </lineage>
</organism>
<evidence type="ECO:0000256" key="3">
    <source>
        <dbReference type="ARBA" id="ARBA00022692"/>
    </source>
</evidence>
<sequence length="503" mass="53614">MNHTSDDAVIGAGADRRGEYCPDLWNADLAPVDRAQRTWNWQNIAGLWVAMVVCVPAYMLAASLVPEGMSWWQAVLTVFLGNLIVLAPMLLIGHAGTKHGIPFPVLLRASFGTSGAKLAAMMRGVVGCGWFGIQTWVGGSAIYVILNILTDHALVGEPIPGLGIDMAQFLSFLACWAMHVYFIANGTESIRALETYAAPFLIAMSIGLLVWAVVKAGGLGPMLSTPSQFVEGGAREGEFWQVFWPGLTAMVGFWATLALNIPDFTRFAKNQKHQFIGQAVGLPIPMALLAFIAVAVASATVVIYGEALWDPVAITERMGGLAVIIALVALLIATVTTNLAANVVAPANGFSNLSPRKISFKMGGYITAGLGIAIMPWKLLESTGAYIFTWLIGYSALLGPLAGIMLADYLLLRKTELSADDLFKNDGCYSYRNGWNPNAFLAFGIAVLPNLPGFLSAAGLIDSVPSLFSALYNYAWFVGVAVGAAVYLTLMRLSRPAVASATP</sequence>
<reference evidence="7 8" key="1">
    <citation type="submission" date="2018-12" db="EMBL/GenBank/DDBJ databases">
        <authorList>
            <person name="Yu L."/>
        </authorList>
    </citation>
    <scope>NUCLEOTIDE SEQUENCE [LARGE SCALE GENOMIC DNA]</scope>
    <source>
        <strain evidence="7 8">11S</strain>
    </source>
</reference>
<feature type="transmembrane region" description="Helical" evidence="6">
    <location>
        <begin position="473"/>
        <end position="490"/>
    </location>
</feature>
<dbReference type="RefSeq" id="WP_126485160.1">
    <property type="nucleotide sequence ID" value="NZ_RXNS01000013.1"/>
</dbReference>
<comment type="subcellular location">
    <subcellularLocation>
        <location evidence="1">Membrane</location>
        <topology evidence="1">Multi-pass membrane protein</topology>
    </subcellularLocation>
</comment>
<feature type="transmembrane region" description="Helical" evidence="6">
    <location>
        <begin position="386"/>
        <end position="412"/>
    </location>
</feature>
<dbReference type="FunFam" id="1.10.4160.10:FF:000001">
    <property type="entry name" value="Uracil permease, putative"/>
    <property type="match status" value="1"/>
</dbReference>
<keyword evidence="8" id="KW-1185">Reference proteome</keyword>
<dbReference type="PANTHER" id="PTHR30618">
    <property type="entry name" value="NCS1 FAMILY PURINE/PYRIMIDINE TRANSPORTER"/>
    <property type="match status" value="1"/>
</dbReference>
<dbReference type="Proteomes" id="UP000267400">
    <property type="component" value="Unassembled WGS sequence"/>
</dbReference>
<feature type="transmembrane region" description="Helical" evidence="6">
    <location>
        <begin position="166"/>
        <end position="184"/>
    </location>
</feature>
<gene>
    <name evidence="7" type="ORF">EKG36_14035</name>
</gene>
<accession>A0A3S0I6Q3</accession>
<feature type="transmembrane region" description="Helical" evidence="6">
    <location>
        <begin position="282"/>
        <end position="305"/>
    </location>
</feature>
<feature type="transmembrane region" description="Helical" evidence="6">
    <location>
        <begin position="71"/>
        <end position="92"/>
    </location>
</feature>
<dbReference type="PANTHER" id="PTHR30618:SF0">
    <property type="entry name" value="PURINE-URACIL PERMEASE NCS1"/>
    <property type="match status" value="1"/>
</dbReference>
<dbReference type="InterPro" id="IPR012681">
    <property type="entry name" value="NCS1"/>
</dbReference>
<evidence type="ECO:0000256" key="5">
    <source>
        <dbReference type="ARBA" id="ARBA00023136"/>
    </source>
</evidence>
<dbReference type="NCBIfam" id="TIGR00800">
    <property type="entry name" value="ncs1"/>
    <property type="match status" value="1"/>
</dbReference>
<keyword evidence="5 6" id="KW-0472">Membrane</keyword>
<dbReference type="OrthoDB" id="9780088at2"/>
<dbReference type="GO" id="GO:0015205">
    <property type="term" value="F:nucleobase transmembrane transporter activity"/>
    <property type="evidence" value="ECO:0007669"/>
    <property type="project" value="TreeGrafter"/>
</dbReference>